<feature type="compositionally biased region" description="Polar residues" evidence="8">
    <location>
        <begin position="439"/>
        <end position="448"/>
    </location>
</feature>
<feature type="compositionally biased region" description="Basic and acidic residues" evidence="8">
    <location>
        <begin position="1082"/>
        <end position="1099"/>
    </location>
</feature>
<dbReference type="InterPro" id="IPR031693">
    <property type="entry name" value="Sin3_C"/>
</dbReference>
<dbReference type="Pfam" id="PF08295">
    <property type="entry name" value="Sin3_corepress"/>
    <property type="match status" value="1"/>
</dbReference>
<dbReference type="EMBL" id="JAWDJX010000012">
    <property type="protein sequence ID" value="KAK3054337.1"/>
    <property type="molecule type" value="Genomic_DNA"/>
</dbReference>
<accession>A0AAJ0DQI8</accession>
<evidence type="ECO:0000256" key="8">
    <source>
        <dbReference type="SAM" id="MobiDB-lite"/>
    </source>
</evidence>
<keyword evidence="5" id="KW-0804">Transcription</keyword>
<dbReference type="FunFam" id="1.20.1160.11:FF:000003">
    <property type="entry name" value="Paired amphipathic helix SIN3-like protein"/>
    <property type="match status" value="1"/>
</dbReference>
<evidence type="ECO:0000256" key="2">
    <source>
        <dbReference type="ARBA" id="ARBA00022491"/>
    </source>
</evidence>
<dbReference type="FunFam" id="1.20.1160.11:FF:000001">
    <property type="entry name" value="Paired amphipathic helix protein Sin3"/>
    <property type="match status" value="1"/>
</dbReference>
<evidence type="ECO:0000256" key="5">
    <source>
        <dbReference type="ARBA" id="ARBA00023163"/>
    </source>
</evidence>
<dbReference type="FunFam" id="1.20.1160.11:FF:000002">
    <property type="entry name" value="Paired amphipathic helix protein SIN3"/>
    <property type="match status" value="1"/>
</dbReference>
<keyword evidence="4" id="KW-0805">Transcription regulation</keyword>
<dbReference type="Proteomes" id="UP001271007">
    <property type="component" value="Unassembled WGS sequence"/>
</dbReference>
<comment type="subcellular location">
    <subcellularLocation>
        <location evidence="1 7">Nucleus</location>
    </subcellularLocation>
</comment>
<feature type="domain" description="Histone deacetylase interacting" evidence="9">
    <location>
        <begin position="753"/>
        <end position="854"/>
    </location>
</feature>
<feature type="region of interest" description="Disordered" evidence="8">
    <location>
        <begin position="421"/>
        <end position="456"/>
    </location>
</feature>
<keyword evidence="2" id="KW-0678">Repressor</keyword>
<protein>
    <submittedName>
        <fullName evidence="10">Transcriptional regulatory protein sin3</fullName>
    </submittedName>
</protein>
<comment type="caution">
    <text evidence="10">The sequence shown here is derived from an EMBL/GenBank/DDBJ whole genome shotgun (WGS) entry which is preliminary data.</text>
</comment>
<evidence type="ECO:0000256" key="6">
    <source>
        <dbReference type="ARBA" id="ARBA00023242"/>
    </source>
</evidence>
<feature type="region of interest" description="Disordered" evidence="8">
    <location>
        <begin position="1506"/>
        <end position="1538"/>
    </location>
</feature>
<feature type="compositionally biased region" description="Polar residues" evidence="8">
    <location>
        <begin position="66"/>
        <end position="79"/>
    </location>
</feature>
<keyword evidence="3" id="KW-0677">Repeat</keyword>
<dbReference type="PANTHER" id="PTHR12346">
    <property type="entry name" value="SIN3B-RELATED"/>
    <property type="match status" value="1"/>
</dbReference>
<feature type="compositionally biased region" description="Low complexity" evidence="8">
    <location>
        <begin position="29"/>
        <end position="42"/>
    </location>
</feature>
<feature type="compositionally biased region" description="Basic and acidic residues" evidence="8">
    <location>
        <begin position="1514"/>
        <end position="1527"/>
    </location>
</feature>
<feature type="region of interest" description="Disordered" evidence="8">
    <location>
        <begin position="548"/>
        <end position="660"/>
    </location>
</feature>
<feature type="compositionally biased region" description="Polar residues" evidence="8">
    <location>
        <begin position="16"/>
        <end position="26"/>
    </location>
</feature>
<evidence type="ECO:0000256" key="7">
    <source>
        <dbReference type="PROSITE-ProRule" id="PRU00810"/>
    </source>
</evidence>
<feature type="compositionally biased region" description="Polar residues" evidence="8">
    <location>
        <begin position="563"/>
        <end position="574"/>
    </location>
</feature>
<keyword evidence="6 7" id="KW-0539">Nucleus</keyword>
<dbReference type="SMART" id="SM00761">
    <property type="entry name" value="HDAC_interact"/>
    <property type="match status" value="1"/>
</dbReference>
<dbReference type="Gene3D" id="1.20.1160.11">
    <property type="entry name" value="Paired amphipathic helix"/>
    <property type="match status" value="3"/>
</dbReference>
<evidence type="ECO:0000256" key="4">
    <source>
        <dbReference type="ARBA" id="ARBA00023015"/>
    </source>
</evidence>
<dbReference type="InterPro" id="IPR003822">
    <property type="entry name" value="PAH"/>
</dbReference>
<dbReference type="InterPro" id="IPR013194">
    <property type="entry name" value="HDAC_interact_dom"/>
</dbReference>
<keyword evidence="11" id="KW-1185">Reference proteome</keyword>
<dbReference type="PROSITE" id="PS51477">
    <property type="entry name" value="PAH"/>
    <property type="match status" value="3"/>
</dbReference>
<organism evidence="10 11">
    <name type="scientific">Extremus antarcticus</name>
    <dbReference type="NCBI Taxonomy" id="702011"/>
    <lineage>
        <taxon>Eukaryota</taxon>
        <taxon>Fungi</taxon>
        <taxon>Dikarya</taxon>
        <taxon>Ascomycota</taxon>
        <taxon>Pezizomycotina</taxon>
        <taxon>Dothideomycetes</taxon>
        <taxon>Dothideomycetidae</taxon>
        <taxon>Mycosphaerellales</taxon>
        <taxon>Extremaceae</taxon>
        <taxon>Extremus</taxon>
    </lineage>
</organism>
<feature type="compositionally biased region" description="Basic and acidic residues" evidence="8">
    <location>
        <begin position="106"/>
        <end position="137"/>
    </location>
</feature>
<feature type="region of interest" description="Disordered" evidence="8">
    <location>
        <begin position="1"/>
        <end position="185"/>
    </location>
</feature>
<dbReference type="GO" id="GO:0000122">
    <property type="term" value="P:negative regulation of transcription by RNA polymerase II"/>
    <property type="evidence" value="ECO:0007669"/>
    <property type="project" value="TreeGrafter"/>
</dbReference>
<feature type="region of interest" description="Disordered" evidence="8">
    <location>
        <begin position="346"/>
        <end position="382"/>
    </location>
</feature>
<gene>
    <name evidence="10" type="primary">SIN3</name>
    <name evidence="10" type="ORF">LTR09_004605</name>
</gene>
<dbReference type="GO" id="GO:0010628">
    <property type="term" value="P:positive regulation of gene expression"/>
    <property type="evidence" value="ECO:0007669"/>
    <property type="project" value="UniProtKB-ARBA"/>
</dbReference>
<proteinExistence type="predicted"/>
<name>A0AAJ0DQI8_9PEZI</name>
<dbReference type="GO" id="GO:0003714">
    <property type="term" value="F:transcription corepressor activity"/>
    <property type="evidence" value="ECO:0007669"/>
    <property type="project" value="InterPro"/>
</dbReference>
<dbReference type="Pfam" id="PF02671">
    <property type="entry name" value="PAH"/>
    <property type="match status" value="3"/>
</dbReference>
<sequence>MDPGHRGWAPQAGGNAHSNPETNQSRPAFGSGQQSPPQGHSGLPPPPSGPFPHFHQQAPSLANLAGISQSSPRQPTRQDGPQQAPPQGPQLPLPGFSQATGQPGTAERERERAREAETHIKEEEDRRHREQQERQRFEQAPPHQTQAGPPMHLHQPVAVGPRSAVHGNGLLANPGPPPQPGLALGAPSGPANIFGGGPVQPTTQAPGPSVQQMQAGMLMPLPQNQQQSGQSGQSQSQGQQPILNDALSYLDQVKVQFADHPDVYNRFLDIMKDFKSGAIDTPGVIGRVSTLFAGNPELIQGFNTFLPPGYRIECGPGNDPNAIRVTTPMGSSIHPMPQPQRLGDLDGTHDGLRPPNGTLTPQPGHFAPRALSPGGRPIPAGQAPHLQSIEAARQQEQQQVMHQQEQRGVNSLQNAVSAAASGGLRAGISPRATPLPGQQDASAATDGQAQPGLEKRGPVEFNHAISYVNKIKNRFAAHPDIYKQFLEILQTYQRESKPIQDVYSQVTHLFDGAPDLLEDFKQFLPESAAQAKAAEAARRQMDEGVMTSNVRGDPIYGSPVMSRENQMGTPSQGRGNLPPVGNFAPTPVAKDTGRKRKERQGTVGSAADGATGPPTGKGGVYGAQPNKRVKQTHQTAIKEAPPSSPTLIPRLPEPLPPTTSSAATHEELQFFERAKKTIGNKNVMNEFLKVCNLFSQDFIDRTALVHRTKAFLGGNPELMIWFENFVGYDARDIVIENKAREPMVPGGRVSLSNCRGLGPSYRLLPKRERVKTCSGRDELCNSVLNDEWASHPTWASEDSGFVAHRKNLFEEGLHRIEEERHDYDYNIEACNRTVQLLEPFAQELRRMTHEEEVNFRLPPGLGGQSEAIYKRTIMKLYGRERGADVIANLEAVPYQVIPVLLCRLKERLETWKMAQREWEKVWREQTQKMFWKSLDHQHAGTKVNERRQFQTKALQSDVQVRYEEMKASADKTRTSDLRGKPQFELEIDDMDVLVDATWLLLVHLRSVESTDSPRLEPFIREFIPLLFGIDLPVFERKLAERVGDTPVNGEAGSGDDNMSGAEDSTVEKRGRKNGKTNLLRQAVDKGPRGKMGRKDREDSNASASRASTPDVASPAVDEAMAVDTVETPASTDGPDGKVAAAAGTPRRWFEHPTVEAESGAKDISPNESQERNTYRLWANTPIFCFVRMFMMFYERLHRLKLAEAYCKETVKNGKKAKPAVELGINDKLPQEFFTDIGPDANYYKQMLTKFSRVLEGDIDFATDGVEECLRRFYLQDGYPMYPFEKMMIAMARFGVQMVNPEGGNKDRSWDILQLWKKDRVKSDTSAVQSTDYRKAAERLIGNADTYRIEWDDAKKAAKIYLVKKDDWFYVGDEPSDRDLEDQWRYYIASYTSLEATEGVDKTLLSKVLLPRNVQALGVDPKSDAFPPDPLAFLADAAIDGHDATTGSDGAADSVVGDKIANRFLSARNEENLIMRIAVGKFNRLFQPGTADGFYLPVGERELSELGVGDAEEAREERAKEMPEKWAQDEGMQEGENEVEGGVFEGLVEGKDGGEGMEIDG</sequence>
<reference evidence="10" key="1">
    <citation type="submission" date="2023-04" db="EMBL/GenBank/DDBJ databases">
        <title>Black Yeasts Isolated from many extreme environments.</title>
        <authorList>
            <person name="Coleine C."/>
            <person name="Stajich J.E."/>
            <person name="Selbmann L."/>
        </authorList>
    </citation>
    <scope>NUCLEOTIDE SEQUENCE</scope>
    <source>
        <strain evidence="10">CCFEE 5312</strain>
    </source>
</reference>
<evidence type="ECO:0000313" key="10">
    <source>
        <dbReference type="EMBL" id="KAK3054337.1"/>
    </source>
</evidence>
<evidence type="ECO:0000313" key="11">
    <source>
        <dbReference type="Proteomes" id="UP001271007"/>
    </source>
</evidence>
<dbReference type="PANTHER" id="PTHR12346:SF0">
    <property type="entry name" value="SIN3A, ISOFORM G"/>
    <property type="match status" value="1"/>
</dbReference>
<feature type="region of interest" description="Disordered" evidence="8">
    <location>
        <begin position="1044"/>
        <end position="1167"/>
    </location>
</feature>
<dbReference type="GO" id="GO:0033698">
    <property type="term" value="C:Rpd3L complex"/>
    <property type="evidence" value="ECO:0007669"/>
    <property type="project" value="UniProtKB-ARBA"/>
</dbReference>
<evidence type="ECO:0000259" key="9">
    <source>
        <dbReference type="SMART" id="SM00761"/>
    </source>
</evidence>
<dbReference type="Pfam" id="PF16879">
    <property type="entry name" value="Sin3a_C"/>
    <property type="match status" value="1"/>
</dbReference>
<feature type="compositionally biased region" description="Basic and acidic residues" evidence="8">
    <location>
        <begin position="1147"/>
        <end position="1160"/>
    </location>
</feature>
<feature type="compositionally biased region" description="Pro residues" evidence="8">
    <location>
        <begin position="83"/>
        <end position="92"/>
    </location>
</feature>
<evidence type="ECO:0000256" key="3">
    <source>
        <dbReference type="ARBA" id="ARBA00022737"/>
    </source>
</evidence>
<dbReference type="InterPro" id="IPR039774">
    <property type="entry name" value="Sin3-like"/>
</dbReference>
<dbReference type="InterPro" id="IPR036600">
    <property type="entry name" value="PAH_sf"/>
</dbReference>
<dbReference type="SUPFAM" id="SSF47762">
    <property type="entry name" value="PAH2 domain"/>
    <property type="match status" value="3"/>
</dbReference>
<evidence type="ECO:0000256" key="1">
    <source>
        <dbReference type="ARBA" id="ARBA00004123"/>
    </source>
</evidence>